<sequence length="264" mass="28463">MRIVRFSAPVELGVGTDPLFGVLNDKDSILVLRGDPIYSGIVPQEKSLKLSEVKLLAPVIPRSKVVCIGKNYADHAAEMDSAVPSEPIIFIKPNTTVIGPNETIVWPRMSERVDHEAELAVVIGRICKEVPAAKAKDVIYGYTLANDVTARDLQKKDGQWSRAKGFDTFCPLGPWIETEFVPSGQKITATLNGEVKQDSVLSEMIFKVPQIIEFVTNVMTLLPGDVILTGTPAGIGPMPAGATITVAIDGLGSLTNKVSSRVQQ</sequence>
<dbReference type="FunFam" id="3.90.850.10:FF:000002">
    <property type="entry name" value="2-hydroxyhepta-2,4-diene-1,7-dioate isomerase"/>
    <property type="match status" value="1"/>
</dbReference>
<dbReference type="InterPro" id="IPR036663">
    <property type="entry name" value="Fumarylacetoacetase_C_sf"/>
</dbReference>
<proteinExistence type="predicted"/>
<dbReference type="InterPro" id="IPR011234">
    <property type="entry name" value="Fumarylacetoacetase-like_C"/>
</dbReference>
<accession>A0A6J7FXI9</accession>
<dbReference type="PANTHER" id="PTHR11820">
    <property type="entry name" value="ACYLPYRUVASE"/>
    <property type="match status" value="1"/>
</dbReference>
<dbReference type="EMBL" id="CAFBMP010000002">
    <property type="protein sequence ID" value="CAB4896413.1"/>
    <property type="molecule type" value="Genomic_DNA"/>
</dbReference>
<name>A0A6J7FXI9_9ZZZZ</name>
<evidence type="ECO:0000256" key="1">
    <source>
        <dbReference type="ARBA" id="ARBA00022723"/>
    </source>
</evidence>
<keyword evidence="1" id="KW-0479">Metal-binding</keyword>
<dbReference type="Gene3D" id="3.90.850.10">
    <property type="entry name" value="Fumarylacetoacetase-like, C-terminal domain"/>
    <property type="match status" value="1"/>
</dbReference>
<evidence type="ECO:0000259" key="2">
    <source>
        <dbReference type="Pfam" id="PF01557"/>
    </source>
</evidence>
<dbReference type="SUPFAM" id="SSF56529">
    <property type="entry name" value="FAH"/>
    <property type="match status" value="1"/>
</dbReference>
<protein>
    <submittedName>
        <fullName evidence="4">Unannotated protein</fullName>
    </submittedName>
</protein>
<dbReference type="PANTHER" id="PTHR11820:SF7">
    <property type="entry name" value="ACYLPYRUVASE FAHD1, MITOCHONDRIAL"/>
    <property type="match status" value="1"/>
</dbReference>
<dbReference type="AlphaFoldDB" id="A0A6J7FXI9"/>
<gene>
    <name evidence="4" type="ORF">UFOPK3608_00084</name>
</gene>
<evidence type="ECO:0000313" key="4">
    <source>
        <dbReference type="EMBL" id="CAB4896413.1"/>
    </source>
</evidence>
<dbReference type="Pfam" id="PF01557">
    <property type="entry name" value="FAA_hydrolase"/>
    <property type="match status" value="1"/>
</dbReference>
<dbReference type="Pfam" id="PF10370">
    <property type="entry name" value="Rv2993c-like_N"/>
    <property type="match status" value="1"/>
</dbReference>
<dbReference type="GO" id="GO:0019752">
    <property type="term" value="P:carboxylic acid metabolic process"/>
    <property type="evidence" value="ECO:0007669"/>
    <property type="project" value="UniProtKB-ARBA"/>
</dbReference>
<reference evidence="4" key="1">
    <citation type="submission" date="2020-05" db="EMBL/GenBank/DDBJ databases">
        <authorList>
            <person name="Chiriac C."/>
            <person name="Salcher M."/>
            <person name="Ghai R."/>
            <person name="Kavagutti S V."/>
        </authorList>
    </citation>
    <scope>NUCLEOTIDE SEQUENCE</scope>
</reference>
<organism evidence="4">
    <name type="scientific">freshwater metagenome</name>
    <dbReference type="NCBI Taxonomy" id="449393"/>
    <lineage>
        <taxon>unclassified sequences</taxon>
        <taxon>metagenomes</taxon>
        <taxon>ecological metagenomes</taxon>
    </lineage>
</organism>
<feature type="domain" description="Rv2993c-like N-terminal" evidence="3">
    <location>
        <begin position="1"/>
        <end position="58"/>
    </location>
</feature>
<dbReference type="GO" id="GO:0046872">
    <property type="term" value="F:metal ion binding"/>
    <property type="evidence" value="ECO:0007669"/>
    <property type="project" value="UniProtKB-KW"/>
</dbReference>
<dbReference type="InterPro" id="IPR018833">
    <property type="entry name" value="Rv2993c-like_N"/>
</dbReference>
<dbReference type="GO" id="GO:0018773">
    <property type="term" value="F:acetylpyruvate hydrolase activity"/>
    <property type="evidence" value="ECO:0007669"/>
    <property type="project" value="TreeGrafter"/>
</dbReference>
<dbReference type="GO" id="GO:0016853">
    <property type="term" value="F:isomerase activity"/>
    <property type="evidence" value="ECO:0007669"/>
    <property type="project" value="UniProtKB-ARBA"/>
</dbReference>
<feature type="domain" description="Fumarylacetoacetase-like C-terminal" evidence="2">
    <location>
        <begin position="64"/>
        <end position="258"/>
    </location>
</feature>
<evidence type="ECO:0000259" key="3">
    <source>
        <dbReference type="Pfam" id="PF10370"/>
    </source>
</evidence>